<dbReference type="SUPFAM" id="SSF51366">
    <property type="entry name" value="Ribulose-phoshate binding barrel"/>
    <property type="match status" value="1"/>
</dbReference>
<dbReference type="RefSeq" id="WP_379874926.1">
    <property type="nucleotide sequence ID" value="NZ_JBHUIP010000003.1"/>
</dbReference>
<dbReference type="InterPro" id="IPR001754">
    <property type="entry name" value="OMPdeCOase_dom"/>
</dbReference>
<dbReference type="EMBL" id="JBHUIP010000003">
    <property type="protein sequence ID" value="MFD2262016.1"/>
    <property type="molecule type" value="Genomic_DNA"/>
</dbReference>
<dbReference type="PROSITE" id="PS00156">
    <property type="entry name" value="OMPDECASE"/>
    <property type="match status" value="1"/>
</dbReference>
<keyword evidence="4 7" id="KW-0665">Pyrimidine biosynthesis</keyword>
<evidence type="ECO:0000256" key="6">
    <source>
        <dbReference type="ARBA" id="ARBA00049157"/>
    </source>
</evidence>
<dbReference type="HAMAP" id="MF_01200_B">
    <property type="entry name" value="OMPdecase_type1_B"/>
    <property type="match status" value="1"/>
</dbReference>
<dbReference type="InterPro" id="IPR014732">
    <property type="entry name" value="OMPdecase"/>
</dbReference>
<evidence type="ECO:0000256" key="3">
    <source>
        <dbReference type="ARBA" id="ARBA00022793"/>
    </source>
</evidence>
<feature type="domain" description="Orotidine 5'-phosphate decarboxylase" evidence="9">
    <location>
        <begin position="6"/>
        <end position="231"/>
    </location>
</feature>
<reference evidence="11" key="1">
    <citation type="journal article" date="2019" name="Int. J. Syst. Evol. Microbiol.">
        <title>The Global Catalogue of Microorganisms (GCM) 10K type strain sequencing project: providing services to taxonomists for standard genome sequencing and annotation.</title>
        <authorList>
            <consortium name="The Broad Institute Genomics Platform"/>
            <consortium name="The Broad Institute Genome Sequencing Center for Infectious Disease"/>
            <person name="Wu L."/>
            <person name="Ma J."/>
        </authorList>
    </citation>
    <scope>NUCLEOTIDE SEQUENCE [LARGE SCALE GENOMIC DNA]</scope>
    <source>
        <strain evidence="11">CGMCC 1.19062</strain>
    </source>
</reference>
<feature type="binding site" evidence="7">
    <location>
        <begin position="61"/>
        <end position="70"/>
    </location>
    <ligand>
        <name>substrate</name>
    </ligand>
</feature>
<evidence type="ECO:0000256" key="8">
    <source>
        <dbReference type="RuleBase" id="RU000512"/>
    </source>
</evidence>
<dbReference type="InterPro" id="IPR047596">
    <property type="entry name" value="OMPdecase_bac"/>
</dbReference>
<comment type="catalytic activity">
    <reaction evidence="6 7 8">
        <text>orotidine 5'-phosphate + H(+) = UMP + CO2</text>
        <dbReference type="Rhea" id="RHEA:11596"/>
        <dbReference type="ChEBI" id="CHEBI:15378"/>
        <dbReference type="ChEBI" id="CHEBI:16526"/>
        <dbReference type="ChEBI" id="CHEBI:57538"/>
        <dbReference type="ChEBI" id="CHEBI:57865"/>
        <dbReference type="EC" id="4.1.1.23"/>
    </reaction>
</comment>
<evidence type="ECO:0000256" key="4">
    <source>
        <dbReference type="ARBA" id="ARBA00022975"/>
    </source>
</evidence>
<feature type="binding site" evidence="7">
    <location>
        <position position="125"/>
    </location>
    <ligand>
        <name>substrate</name>
    </ligand>
</feature>
<dbReference type="PANTHER" id="PTHR32119">
    <property type="entry name" value="OROTIDINE 5'-PHOSPHATE DECARBOXYLASE"/>
    <property type="match status" value="1"/>
</dbReference>
<evidence type="ECO:0000256" key="7">
    <source>
        <dbReference type="HAMAP-Rule" id="MF_01200"/>
    </source>
</evidence>
<comment type="pathway">
    <text evidence="2 7 8">Pyrimidine metabolism; UMP biosynthesis via de novo pathway; UMP from orotate: step 2/2.</text>
</comment>
<comment type="caution">
    <text evidence="10">The sequence shown here is derived from an EMBL/GenBank/DDBJ whole genome shotgun (WGS) entry which is preliminary data.</text>
</comment>
<dbReference type="CDD" id="cd04725">
    <property type="entry name" value="OMP_decarboxylase_like"/>
    <property type="match status" value="1"/>
</dbReference>
<dbReference type="NCBIfam" id="NF001273">
    <property type="entry name" value="PRK00230.1"/>
    <property type="match status" value="1"/>
</dbReference>
<evidence type="ECO:0000313" key="11">
    <source>
        <dbReference type="Proteomes" id="UP001597295"/>
    </source>
</evidence>
<dbReference type="InterPro" id="IPR018089">
    <property type="entry name" value="OMPdecase_AS"/>
</dbReference>
<dbReference type="InterPro" id="IPR011060">
    <property type="entry name" value="RibuloseP-bd_barrel"/>
</dbReference>
<proteinExistence type="inferred from homology"/>
<dbReference type="EC" id="4.1.1.23" evidence="7"/>
<name>A0ABW5DNE3_9PROT</name>
<feature type="binding site" evidence="7">
    <location>
        <position position="34"/>
    </location>
    <ligand>
        <name>substrate</name>
    </ligand>
</feature>
<dbReference type="GO" id="GO:0004590">
    <property type="term" value="F:orotidine-5'-phosphate decarboxylase activity"/>
    <property type="evidence" value="ECO:0007669"/>
    <property type="project" value="UniProtKB-EC"/>
</dbReference>
<comment type="subunit">
    <text evidence="7">Homodimer.</text>
</comment>
<protein>
    <recommendedName>
        <fullName evidence="7">Orotidine 5'-phosphate decarboxylase</fullName>
        <ecNumber evidence="7">4.1.1.23</ecNumber>
    </recommendedName>
    <alternativeName>
        <fullName evidence="7">OMP decarboxylase</fullName>
        <shortName evidence="7">OMPDCase</shortName>
        <shortName evidence="7">OMPdecase</shortName>
    </alternativeName>
</protein>
<dbReference type="Proteomes" id="UP001597295">
    <property type="component" value="Unassembled WGS sequence"/>
</dbReference>
<dbReference type="SMART" id="SM00934">
    <property type="entry name" value="OMPdecase"/>
    <property type="match status" value="1"/>
</dbReference>
<keyword evidence="5 7" id="KW-0456">Lyase</keyword>
<evidence type="ECO:0000256" key="5">
    <source>
        <dbReference type="ARBA" id="ARBA00023239"/>
    </source>
</evidence>
<dbReference type="NCBIfam" id="TIGR01740">
    <property type="entry name" value="pyrF"/>
    <property type="match status" value="1"/>
</dbReference>
<feature type="binding site" evidence="7">
    <location>
        <position position="216"/>
    </location>
    <ligand>
        <name>substrate</name>
    </ligand>
</feature>
<dbReference type="InterPro" id="IPR013785">
    <property type="entry name" value="Aldolase_TIM"/>
</dbReference>
<comment type="similarity">
    <text evidence="7">Belongs to the OMP decarboxylase family. Type 1 subfamily.</text>
</comment>
<feature type="binding site" evidence="7">
    <location>
        <position position="195"/>
    </location>
    <ligand>
        <name>substrate</name>
    </ligand>
</feature>
<keyword evidence="11" id="KW-1185">Reference proteome</keyword>
<feature type="active site" description="Proton donor" evidence="7">
    <location>
        <position position="63"/>
    </location>
</feature>
<gene>
    <name evidence="7 10" type="primary">pyrF</name>
    <name evidence="10" type="ORF">ACFSM5_03890</name>
</gene>
<evidence type="ECO:0000256" key="2">
    <source>
        <dbReference type="ARBA" id="ARBA00004861"/>
    </source>
</evidence>
<feature type="binding site" evidence="7">
    <location>
        <position position="215"/>
    </location>
    <ligand>
        <name>substrate</name>
    </ligand>
</feature>
<feature type="binding site" evidence="7">
    <location>
        <position position="186"/>
    </location>
    <ligand>
        <name>substrate</name>
    </ligand>
</feature>
<evidence type="ECO:0000313" key="10">
    <source>
        <dbReference type="EMBL" id="MFD2262016.1"/>
    </source>
</evidence>
<accession>A0ABW5DNE3</accession>
<organism evidence="10 11">
    <name type="scientific">Lacibacterium aquatile</name>
    <dbReference type="NCBI Taxonomy" id="1168082"/>
    <lineage>
        <taxon>Bacteria</taxon>
        <taxon>Pseudomonadati</taxon>
        <taxon>Pseudomonadota</taxon>
        <taxon>Alphaproteobacteria</taxon>
        <taxon>Rhodospirillales</taxon>
        <taxon>Rhodospirillaceae</taxon>
    </lineage>
</organism>
<dbReference type="PANTHER" id="PTHR32119:SF2">
    <property type="entry name" value="OROTIDINE 5'-PHOSPHATE DECARBOXYLASE"/>
    <property type="match status" value="1"/>
</dbReference>
<keyword evidence="3 7" id="KW-0210">Decarboxylase</keyword>
<dbReference type="Pfam" id="PF00215">
    <property type="entry name" value="OMPdecase"/>
    <property type="match status" value="1"/>
</dbReference>
<evidence type="ECO:0000259" key="9">
    <source>
        <dbReference type="SMART" id="SM00934"/>
    </source>
</evidence>
<evidence type="ECO:0000256" key="1">
    <source>
        <dbReference type="ARBA" id="ARBA00002356"/>
    </source>
</evidence>
<feature type="binding site" evidence="7">
    <location>
        <position position="12"/>
    </location>
    <ligand>
        <name>substrate</name>
    </ligand>
</feature>
<comment type="function">
    <text evidence="1 7">Catalyzes the decarboxylation of orotidine 5'-monophosphate (OMP) to uridine 5'-monophosphate (UMP).</text>
</comment>
<sequence>MIRTPHLYCALDTVDLAQATDWAKSLAGTIDGVKLGLEFFCAHGPAGVKAIQAFGLPIFLDLKLHDIPNTVAGALRAVAPLGARVITIQASGGEAMMRAAADAIQIGAQSAGVAPASIVGVTVLTSLGDEDLVATGQQGPAAAQVQRLAQLAMASSLDGIVCSPHEAAAMRALLGERALLITPGIRPSFASAGDQKRIMTPAQAVAAGADILVIGRPITEASDPQAAAAACRAEMLGAARAA</sequence>
<dbReference type="Gene3D" id="3.20.20.70">
    <property type="entry name" value="Aldolase class I"/>
    <property type="match status" value="1"/>
</dbReference>